<dbReference type="EMBL" id="RCMK01000107">
    <property type="protein sequence ID" value="KAG2948605.1"/>
    <property type="molecule type" value="Genomic_DNA"/>
</dbReference>
<comment type="caution">
    <text evidence="2">The sequence shown here is derived from an EMBL/GenBank/DDBJ whole genome shotgun (WGS) entry which is preliminary data.</text>
</comment>
<protein>
    <submittedName>
        <fullName evidence="2">Uncharacterized protein</fullName>
    </submittedName>
</protein>
<reference evidence="2" key="1">
    <citation type="submission" date="2018-10" db="EMBL/GenBank/DDBJ databases">
        <title>Effector identification in a new, highly contiguous assembly of the strawberry crown rot pathogen Phytophthora cactorum.</title>
        <authorList>
            <person name="Armitage A.D."/>
            <person name="Nellist C.F."/>
            <person name="Bates H."/>
            <person name="Vickerstaff R.J."/>
            <person name="Harrison R.J."/>
        </authorList>
    </citation>
    <scope>NUCLEOTIDE SEQUENCE</scope>
    <source>
        <strain evidence="1">15-7</strain>
        <strain evidence="2">4032</strain>
        <strain evidence="3">4040</strain>
        <strain evidence="4">P415</strain>
        <strain evidence="5">P421</strain>
    </source>
</reference>
<dbReference type="EMBL" id="RCMV01000053">
    <property type="protein sequence ID" value="KAG3226597.1"/>
    <property type="molecule type" value="Genomic_DNA"/>
</dbReference>
<dbReference type="AlphaFoldDB" id="A0A8T1D9K8"/>
<evidence type="ECO:0000313" key="4">
    <source>
        <dbReference type="EMBL" id="KAG2992375.1"/>
    </source>
</evidence>
<organism evidence="2 6">
    <name type="scientific">Phytophthora cactorum</name>
    <dbReference type="NCBI Taxonomy" id="29920"/>
    <lineage>
        <taxon>Eukaryota</taxon>
        <taxon>Sar</taxon>
        <taxon>Stramenopiles</taxon>
        <taxon>Oomycota</taxon>
        <taxon>Peronosporomycetes</taxon>
        <taxon>Peronosporales</taxon>
        <taxon>Peronosporaceae</taxon>
        <taxon>Phytophthora</taxon>
    </lineage>
</organism>
<dbReference type="Proteomes" id="UP000736787">
    <property type="component" value="Unassembled WGS sequence"/>
</dbReference>
<dbReference type="Proteomes" id="UP000774804">
    <property type="component" value="Unassembled WGS sequence"/>
</dbReference>
<proteinExistence type="predicted"/>
<evidence type="ECO:0000313" key="6">
    <source>
        <dbReference type="Proteomes" id="UP000774804"/>
    </source>
</evidence>
<dbReference type="Proteomes" id="UP000735874">
    <property type="component" value="Unassembled WGS sequence"/>
</dbReference>
<dbReference type="Proteomes" id="UP000697107">
    <property type="component" value="Unassembled WGS sequence"/>
</dbReference>
<evidence type="ECO:0000313" key="2">
    <source>
        <dbReference type="EMBL" id="KAG2934936.1"/>
    </source>
</evidence>
<dbReference type="EMBL" id="RCMI01000099">
    <property type="protein sequence ID" value="KAG2934936.1"/>
    <property type="molecule type" value="Genomic_DNA"/>
</dbReference>
<name>A0A8T1D9K8_9STRA</name>
<evidence type="ECO:0000313" key="3">
    <source>
        <dbReference type="EMBL" id="KAG2948605.1"/>
    </source>
</evidence>
<sequence length="42" mass="4696">MDWSERASPVGVNLDPVLKARVKMNMWTGYARGILGLTDTFV</sequence>
<accession>A0A8T1D9K8</accession>
<dbReference type="EMBL" id="RCML01000087">
    <property type="protein sequence ID" value="KAG2992375.1"/>
    <property type="molecule type" value="Genomic_DNA"/>
</dbReference>
<dbReference type="EMBL" id="RCMG01000118">
    <property type="protein sequence ID" value="KAG2862825.1"/>
    <property type="molecule type" value="Genomic_DNA"/>
</dbReference>
<evidence type="ECO:0000313" key="1">
    <source>
        <dbReference type="EMBL" id="KAG2862825.1"/>
    </source>
</evidence>
<evidence type="ECO:0000313" key="5">
    <source>
        <dbReference type="EMBL" id="KAG3226597.1"/>
    </source>
</evidence>
<dbReference type="Proteomes" id="UP000760860">
    <property type="component" value="Unassembled WGS sequence"/>
</dbReference>
<gene>
    <name evidence="1" type="ORF">PC113_g5968</name>
    <name evidence="2" type="ORF">PC115_g4972</name>
    <name evidence="3" type="ORF">PC117_g5881</name>
    <name evidence="4" type="ORF">PC118_g4599</name>
    <name evidence="5" type="ORF">PC129_g2784</name>
</gene>